<protein>
    <recommendedName>
        <fullName evidence="1">Peptidase M24 domain-containing protein</fullName>
    </recommendedName>
</protein>
<gene>
    <name evidence="2" type="ORF">ABE41_011050</name>
</gene>
<dbReference type="Pfam" id="PF00557">
    <property type="entry name" value="Peptidase_M24"/>
    <property type="match status" value="1"/>
</dbReference>
<dbReference type="InterPro" id="IPR000994">
    <property type="entry name" value="Pept_M24"/>
</dbReference>
<dbReference type="STRING" id="255247.ABE41_011050"/>
<evidence type="ECO:0000313" key="2">
    <source>
        <dbReference type="EMBL" id="ANX12548.1"/>
    </source>
</evidence>
<reference evidence="2 3" key="1">
    <citation type="submission" date="2016-08" db="EMBL/GenBank/DDBJ databases">
        <title>Complete genome sequence of Fictibacillus arsenicus G25-54, a strain with toxicity to nematodes and a potential arsenic-resistance activity.</title>
        <authorList>
            <person name="Zheng Z."/>
        </authorList>
    </citation>
    <scope>NUCLEOTIDE SEQUENCE [LARGE SCALE GENOMIC DNA]</scope>
    <source>
        <strain evidence="2 3">G25-54</strain>
    </source>
</reference>
<dbReference type="RefSeq" id="WP_066290069.1">
    <property type="nucleotide sequence ID" value="NZ_CP016761.1"/>
</dbReference>
<organism evidence="2 3">
    <name type="scientific">Fictibacillus arsenicus</name>
    <dbReference type="NCBI Taxonomy" id="255247"/>
    <lineage>
        <taxon>Bacteria</taxon>
        <taxon>Bacillati</taxon>
        <taxon>Bacillota</taxon>
        <taxon>Bacilli</taxon>
        <taxon>Bacillales</taxon>
        <taxon>Fictibacillaceae</taxon>
        <taxon>Fictibacillus</taxon>
    </lineage>
</organism>
<dbReference type="Gene3D" id="3.90.230.10">
    <property type="entry name" value="Creatinase/methionine aminopeptidase superfamily"/>
    <property type="match status" value="1"/>
</dbReference>
<dbReference type="InterPro" id="IPR036005">
    <property type="entry name" value="Creatinase/aminopeptidase-like"/>
</dbReference>
<dbReference type="KEGG" id="far:ABE41_011050"/>
<sequence length="423" mass="48621">MAIQIDQQPYKKKSLIERDKITDEWLLTRLEVLLPILMNKHNFDMWITLGREYHEDPVAITLFPSSIDSSRRLTIFVFVREKDTGKVKRLVISSNKQFEPYYTCCIGKKGEGPFDLLRKLMDTYQPDQIAVNHSAHFSFCDGLSLSYYQTMTDTIGKDYSSKLVSSAPLAVDWLQFRIDSELAAYKELATITRLIAKQALSDQVISPNQTTSREVVEWIRQKTFDLGLKTSFYPTVDIQRKGSSADRIEDTIQPGDIVHLDFGIEYLGLCSDTQQLAYVLHPDENEIPEGLRNALITANKFEDIVFDSFKSGMTGNEVFEEVMEKAFACGISPMLYSHPIGYHCHAAGPLIGLFDKQEPIPVRGELQILNNTCYALEFNIRQFIPEWNKDIPIYLEESVCFKDNKLYYLTNRQTEFYVISSKR</sequence>
<accession>A0A1B1Z523</accession>
<dbReference type="AlphaFoldDB" id="A0A1B1Z523"/>
<dbReference type="EMBL" id="CP016761">
    <property type="protein sequence ID" value="ANX12548.1"/>
    <property type="molecule type" value="Genomic_DNA"/>
</dbReference>
<dbReference type="Proteomes" id="UP000077412">
    <property type="component" value="Chromosome"/>
</dbReference>
<proteinExistence type="predicted"/>
<keyword evidence="3" id="KW-1185">Reference proteome</keyword>
<dbReference type="SUPFAM" id="SSF55920">
    <property type="entry name" value="Creatinase/aminopeptidase"/>
    <property type="match status" value="1"/>
</dbReference>
<dbReference type="CDD" id="cd01066">
    <property type="entry name" value="APP_MetAP"/>
    <property type="match status" value="1"/>
</dbReference>
<feature type="domain" description="Peptidase M24" evidence="1">
    <location>
        <begin position="186"/>
        <end position="380"/>
    </location>
</feature>
<evidence type="ECO:0000313" key="3">
    <source>
        <dbReference type="Proteomes" id="UP000077412"/>
    </source>
</evidence>
<name>A0A1B1Z523_9BACL</name>
<evidence type="ECO:0000259" key="1">
    <source>
        <dbReference type="Pfam" id="PF00557"/>
    </source>
</evidence>
<dbReference type="OrthoDB" id="9765815at2"/>